<dbReference type="GO" id="GO:0016020">
    <property type="term" value="C:membrane"/>
    <property type="evidence" value="ECO:0007669"/>
    <property type="project" value="UniProtKB-SubCell"/>
</dbReference>
<evidence type="ECO:0000256" key="5">
    <source>
        <dbReference type="ARBA" id="ARBA00022970"/>
    </source>
</evidence>
<protein>
    <recommendedName>
        <fullName evidence="12">Transporter</fullName>
    </recommendedName>
</protein>
<dbReference type="VEuPathDB" id="ToxoDB:ETH2_1349400"/>
<organism evidence="10 11">
    <name type="scientific">Eimeria tenella</name>
    <name type="common">Coccidian parasite</name>
    <dbReference type="NCBI Taxonomy" id="5802"/>
    <lineage>
        <taxon>Eukaryota</taxon>
        <taxon>Sar</taxon>
        <taxon>Alveolata</taxon>
        <taxon>Apicomplexa</taxon>
        <taxon>Conoidasida</taxon>
        <taxon>Coccidia</taxon>
        <taxon>Eucoccidiorida</taxon>
        <taxon>Eimeriorina</taxon>
        <taxon>Eimeriidae</taxon>
        <taxon>Eimeria</taxon>
    </lineage>
</organism>
<feature type="transmembrane region" description="Helical" evidence="9">
    <location>
        <begin position="163"/>
        <end position="182"/>
    </location>
</feature>
<feature type="transmembrane region" description="Helical" evidence="9">
    <location>
        <begin position="557"/>
        <end position="575"/>
    </location>
</feature>
<evidence type="ECO:0000313" key="10">
    <source>
        <dbReference type="EMBL" id="CDJ42940.1"/>
    </source>
</evidence>
<dbReference type="PANTHER" id="PTHR20772:SF2">
    <property type="entry name" value="PROTEIN FMP42"/>
    <property type="match status" value="1"/>
</dbReference>
<gene>
    <name evidence="10" type="ORF">ETH_00027960</name>
</gene>
<evidence type="ECO:0000256" key="7">
    <source>
        <dbReference type="ARBA" id="ARBA00023136"/>
    </source>
</evidence>
<evidence type="ECO:0000256" key="4">
    <source>
        <dbReference type="ARBA" id="ARBA00022692"/>
    </source>
</evidence>
<reference evidence="10" key="1">
    <citation type="submission" date="2013-10" db="EMBL/GenBank/DDBJ databases">
        <title>Genomic analysis of the causative agents of coccidiosis in chickens.</title>
        <authorList>
            <person name="Reid A.J."/>
            <person name="Blake D."/>
            <person name="Billington K."/>
            <person name="Browne H."/>
            <person name="Dunn M."/>
            <person name="Hung S."/>
            <person name="Kawahara F."/>
            <person name="Miranda-Saavedra D."/>
            <person name="Mourier T."/>
            <person name="Nagra H."/>
            <person name="Otto T.D."/>
            <person name="Rawlings N."/>
            <person name="Sanchez A."/>
            <person name="Sanders M."/>
            <person name="Subramaniam C."/>
            <person name="Tay Y."/>
            <person name="Dear P."/>
            <person name="Doerig C."/>
            <person name="Gruber A."/>
            <person name="Parkinson J."/>
            <person name="Shirley M."/>
            <person name="Wan K.L."/>
            <person name="Berriman M."/>
            <person name="Tomley F."/>
            <person name="Pain A."/>
        </authorList>
    </citation>
    <scope>NUCLEOTIDE SEQUENCE [LARGE SCALE GENOMIC DNA]</scope>
    <source>
        <strain evidence="10">Houghton</strain>
    </source>
</reference>
<dbReference type="AlphaFoldDB" id="U6L5B4"/>
<evidence type="ECO:0000256" key="9">
    <source>
        <dbReference type="SAM" id="Phobius"/>
    </source>
</evidence>
<feature type="compositionally biased region" description="Basic and acidic residues" evidence="8">
    <location>
        <begin position="631"/>
        <end position="659"/>
    </location>
</feature>
<evidence type="ECO:0000256" key="3">
    <source>
        <dbReference type="ARBA" id="ARBA00022448"/>
    </source>
</evidence>
<feature type="region of interest" description="Disordered" evidence="8">
    <location>
        <begin position="1"/>
        <end position="25"/>
    </location>
</feature>
<reference evidence="10" key="2">
    <citation type="submission" date="2013-10" db="EMBL/GenBank/DDBJ databases">
        <authorList>
            <person name="Aslett M."/>
        </authorList>
    </citation>
    <scope>NUCLEOTIDE SEQUENCE [LARGE SCALE GENOMIC DNA]</scope>
    <source>
        <strain evidence="10">Houghton</strain>
    </source>
</reference>
<dbReference type="Proteomes" id="UP000030747">
    <property type="component" value="Unassembled WGS sequence"/>
</dbReference>
<dbReference type="GO" id="GO:0006865">
    <property type="term" value="P:amino acid transport"/>
    <property type="evidence" value="ECO:0007669"/>
    <property type="project" value="UniProtKB-KW"/>
</dbReference>
<keyword evidence="5" id="KW-0029">Amino-acid transport</keyword>
<dbReference type="InterPro" id="IPR052599">
    <property type="entry name" value="SLC43A_AATransporter"/>
</dbReference>
<evidence type="ECO:0000256" key="1">
    <source>
        <dbReference type="ARBA" id="ARBA00004141"/>
    </source>
</evidence>
<comment type="subcellular location">
    <subcellularLocation>
        <location evidence="1">Membrane</location>
        <topology evidence="1">Multi-pass membrane protein</topology>
    </subcellularLocation>
</comment>
<dbReference type="VEuPathDB" id="ToxoDB:ETH_00027960"/>
<feature type="transmembrane region" description="Helical" evidence="9">
    <location>
        <begin position="188"/>
        <end position="207"/>
    </location>
</feature>
<evidence type="ECO:0000256" key="6">
    <source>
        <dbReference type="ARBA" id="ARBA00022989"/>
    </source>
</evidence>
<dbReference type="EMBL" id="HG675746">
    <property type="protein sequence ID" value="CDJ42940.1"/>
    <property type="molecule type" value="Genomic_DNA"/>
</dbReference>
<feature type="transmembrane region" description="Helical" evidence="9">
    <location>
        <begin position="133"/>
        <end position="156"/>
    </location>
</feature>
<evidence type="ECO:0000256" key="2">
    <source>
        <dbReference type="ARBA" id="ARBA00006595"/>
    </source>
</evidence>
<dbReference type="RefSeq" id="XP_013233690.1">
    <property type="nucleotide sequence ID" value="XM_013378236.1"/>
</dbReference>
<keyword evidence="4 9" id="KW-0812">Transmembrane</keyword>
<feature type="region of interest" description="Disordered" evidence="8">
    <location>
        <begin position="631"/>
        <end position="666"/>
    </location>
</feature>
<feature type="transmembrane region" description="Helical" evidence="9">
    <location>
        <begin position="587"/>
        <end position="609"/>
    </location>
</feature>
<keyword evidence="3" id="KW-0813">Transport</keyword>
<evidence type="ECO:0008006" key="12">
    <source>
        <dbReference type="Google" id="ProtNLM"/>
    </source>
</evidence>
<feature type="compositionally biased region" description="Polar residues" evidence="8">
    <location>
        <begin position="9"/>
        <end position="20"/>
    </location>
</feature>
<keyword evidence="7 9" id="KW-0472">Membrane</keyword>
<keyword evidence="6 9" id="KW-1133">Transmembrane helix</keyword>
<feature type="transmembrane region" description="Helical" evidence="9">
    <location>
        <begin position="473"/>
        <end position="492"/>
    </location>
</feature>
<feature type="transmembrane region" description="Helical" evidence="9">
    <location>
        <begin position="440"/>
        <end position="461"/>
    </location>
</feature>
<dbReference type="SUPFAM" id="SSF103473">
    <property type="entry name" value="MFS general substrate transporter"/>
    <property type="match status" value="1"/>
</dbReference>
<dbReference type="InterPro" id="IPR036259">
    <property type="entry name" value="MFS_trans_sf"/>
</dbReference>
<accession>U6L5B4</accession>
<evidence type="ECO:0000313" key="11">
    <source>
        <dbReference type="Proteomes" id="UP000030747"/>
    </source>
</evidence>
<evidence type="ECO:0000256" key="8">
    <source>
        <dbReference type="SAM" id="MobiDB-lite"/>
    </source>
</evidence>
<feature type="region of interest" description="Disordered" evidence="8">
    <location>
        <begin position="358"/>
        <end position="389"/>
    </location>
</feature>
<feature type="compositionally biased region" description="Basic and acidic residues" evidence="8">
    <location>
        <begin position="372"/>
        <end position="383"/>
    </location>
</feature>
<feature type="transmembrane region" description="Helical" evidence="9">
    <location>
        <begin position="67"/>
        <end position="87"/>
    </location>
</feature>
<proteinExistence type="inferred from homology"/>
<feature type="transmembrane region" description="Helical" evidence="9">
    <location>
        <begin position="499"/>
        <end position="517"/>
    </location>
</feature>
<name>U6L5B4_EIMTE</name>
<sequence length="666" mass="73218">MPAPVNKLPSRTNGGCSKSSPSDEKRAKNGFLTLCRRLITGAMDHVENTPAVTAAKTQHKPCGVGRYFLLVTYVIYAFLTARVYFAWPNLSNLLFRSNAYSWLCTTYLQEGNPDMREEIHGGKRYICEAQNSAVGNIFVTCLAFAFSFSLAAGLLLDYLGPRITAAIGQLMNALAWVLLAFGSESAQTYIAAFIFMGIGSDIGYLPLLSSANLFPGHEGLIVAILGASKSASFAVPTILDKIEAANPGIGLREVSLGYAVIGPGLCFILALILVPYKHFKPWNEFTEMERGGAYHHPIQRVNDSFASIEAHAWRDSFSSFHEGQWPLHAHDGYSGGTASEPGRKAKCYLDVPRPVPSTGPCKKALSEGVGADEEKKRDEEKQKKNGFSDADQAAEVPAIYQATRMSVATGGAGNAETLDQLAGGREEKPASFIRQFTSPYAICIVVYSIIKAIMYAFFTTAAENLLGKEVNDFMGAALPFSLFPCIVIGKVVDMVGIMPILFFLNTCITLAYGFSMIPALPTAYLSAILYICYVSFYSSQSYCFVSDTFSSSHFGKIVGTIHLIAGFLSLLKIPMQKLVVDVFHSVYYYPCLIMLVLCGVNFLVLLLLWCKKRTEPHPFWPQAARDMAKQEAEERRRRAEEKKVQKAKAKQERSKEVELRNQATDV</sequence>
<feature type="transmembrane region" description="Helical" evidence="9">
    <location>
        <begin position="258"/>
        <end position="276"/>
    </location>
</feature>
<dbReference type="PANTHER" id="PTHR20772">
    <property type="entry name" value="PROTEIN FMP42"/>
    <property type="match status" value="1"/>
</dbReference>
<dbReference type="OMA" id="RYVCEDQ"/>
<feature type="transmembrane region" description="Helical" evidence="9">
    <location>
        <begin position="523"/>
        <end position="545"/>
    </location>
</feature>
<keyword evidence="11" id="KW-1185">Reference proteome</keyword>
<dbReference type="Gene3D" id="1.20.1250.20">
    <property type="entry name" value="MFS general substrate transporter like domains"/>
    <property type="match status" value="2"/>
</dbReference>
<comment type="similarity">
    <text evidence="2">Belongs to the SLC43A transporter (TC 2.A.1.44) family.</text>
</comment>
<dbReference type="GeneID" id="25254685"/>
<dbReference type="OrthoDB" id="330047at2759"/>